<evidence type="ECO:0000256" key="12">
    <source>
        <dbReference type="SAM" id="SignalP"/>
    </source>
</evidence>
<dbReference type="Pfam" id="PF08263">
    <property type="entry name" value="LRRNT_2"/>
    <property type="match status" value="1"/>
</dbReference>
<dbReference type="KEGG" id="pda:103716884"/>
<dbReference type="RefSeq" id="XP_008803295.2">
    <property type="nucleotide sequence ID" value="XM_008805073.4"/>
</dbReference>
<keyword evidence="9 11" id="KW-0472">Membrane</keyword>
<proteinExistence type="inferred from homology"/>
<dbReference type="FunFam" id="3.80.10.10:FF:000095">
    <property type="entry name" value="LRR receptor-like serine/threonine-protein kinase GSO1"/>
    <property type="match status" value="1"/>
</dbReference>
<dbReference type="FunFam" id="3.80.10.10:FF:000649">
    <property type="entry name" value="Leucine Rich Repeat family protein"/>
    <property type="match status" value="1"/>
</dbReference>
<reference evidence="15" key="2">
    <citation type="submission" date="2025-08" db="UniProtKB">
        <authorList>
            <consortium name="RefSeq"/>
        </authorList>
    </citation>
    <scope>IDENTIFICATION</scope>
    <source>
        <tissue evidence="15">Young leaves</tissue>
    </source>
</reference>
<keyword evidence="8 11" id="KW-1133">Transmembrane helix</keyword>
<dbReference type="SMART" id="SM00369">
    <property type="entry name" value="LRR_TYP"/>
    <property type="match status" value="9"/>
</dbReference>
<dbReference type="SUPFAM" id="SSF52058">
    <property type="entry name" value="L domain-like"/>
    <property type="match status" value="3"/>
</dbReference>
<dbReference type="PANTHER" id="PTHR48063">
    <property type="entry name" value="LRR RECEPTOR-LIKE KINASE"/>
    <property type="match status" value="1"/>
</dbReference>
<name>A0A8B7CPC8_PHODC</name>
<feature type="chain" id="PRO_5034145632" evidence="12">
    <location>
        <begin position="25"/>
        <end position="981"/>
    </location>
</feature>
<keyword evidence="14" id="KW-1185">Reference proteome</keyword>
<dbReference type="InterPro" id="IPR046956">
    <property type="entry name" value="RLP23-like"/>
</dbReference>
<evidence type="ECO:0000313" key="14">
    <source>
        <dbReference type="Proteomes" id="UP000228380"/>
    </source>
</evidence>
<evidence type="ECO:0000256" key="4">
    <source>
        <dbReference type="ARBA" id="ARBA00022614"/>
    </source>
</evidence>
<gene>
    <name evidence="15" type="primary">LOC103716884</name>
</gene>
<keyword evidence="3" id="KW-1003">Cell membrane</keyword>
<feature type="transmembrane region" description="Helical" evidence="11">
    <location>
        <begin position="923"/>
        <end position="945"/>
    </location>
</feature>
<dbReference type="PROSITE" id="PS51450">
    <property type="entry name" value="LRR"/>
    <property type="match status" value="1"/>
</dbReference>
<dbReference type="InterPro" id="IPR032675">
    <property type="entry name" value="LRR_dom_sf"/>
</dbReference>
<dbReference type="PANTHER" id="PTHR48063:SF112">
    <property type="entry name" value="RECEPTOR LIKE PROTEIN 30-LIKE"/>
    <property type="match status" value="1"/>
</dbReference>
<evidence type="ECO:0000256" key="8">
    <source>
        <dbReference type="ARBA" id="ARBA00022989"/>
    </source>
</evidence>
<evidence type="ECO:0000256" key="6">
    <source>
        <dbReference type="ARBA" id="ARBA00022729"/>
    </source>
</evidence>
<evidence type="ECO:0000256" key="2">
    <source>
        <dbReference type="ARBA" id="ARBA00009592"/>
    </source>
</evidence>
<feature type="domain" description="Leucine-rich repeat-containing N-terminal plant-type" evidence="13">
    <location>
        <begin position="42"/>
        <end position="78"/>
    </location>
</feature>
<dbReference type="FunFam" id="3.80.10.10:FF:000111">
    <property type="entry name" value="LRR receptor-like serine/threonine-protein kinase ERECTA"/>
    <property type="match status" value="1"/>
</dbReference>
<sequence length="981" mass="106919">MGRTTTAVFILHLILLYVLPFAAATQLALAAERHHKPGCSKRERDALLSFKQRLADPANLLSSWHGDDCCSWRGVGCDARTGHVVLLDLGPSICYGDSLPSLSGDVDPSLANLTHLIHLDLSLNSVNLERFLPSIGSLTHLVYLNLSDAINSPGKLPPQLGNLSSLRYLDLSSSDDLEIDNLQWLSGLSSLQLLDLSEISLDKVADWLTSINMVPTLAVLRLAGCDLPGKRTSISHNNLTSLASLDLSDNGFHSVLPDWLFNMTSLEFLDLHSNSFHGPIPASLGNMTSLEALYMDDNELQGEIPAALGNICSLRTLDLSVNNITGGISELLEGWSRCGTAGLEELDLKYNNLSGGLPPRIAQLTRLRKFSLAHNSMSGTIPKEIGRLSRLESLDLSFNSFSGVVFEGHFGHLGRLTALSLTSNSLVLNLSSLWIPPFQLQILGLGSCQLGPDIPPWLRTQKNLSEIGLSHTGIVGSVPGWFWNLASNISLLDLSYNIITGRLPKFFKFSSAYLVSLSSNQFEGPLPGFSAEMEYLDLSYNLFSGTIPPSYMEAMPQLTSLLLSSNLLHGTIPSSLCNSTISGALDLSNNFITGGLPACQDESSFTKLATLNLANNNLSGKIPNSIGHLRFLETLHLNHNNLSGEIPLALRNCSSLILIDLGENMLSGRIPAWIGDDLSSLMFLRLHSNMFSGRIPPQLMRLSTLQILDLADNGLSGPIPPSVGNLSAMITKQEPTINVIESTFSVVYTVAGEYDIFSHQESLLLDVKGRDLQYEKILTLVAFIDFSDNKLSGEIPAGLTDLVQLQGLNLSHNQFTGKIPEKIGNLKSLESLDLSKNRLSGTIPSSMPMLSSLSHLNLSDNKLSGRIPSGNQLQTLDDPTIYIGNDNLCGFPLAKKCPGEETSQAPVSPRGNDSADDSITEMLWFYIGAVLGLVVGFWAVFGILIFKKNWRIAYFRYVDQVYDMFYVAAALMFMKLKRKMS</sequence>
<evidence type="ECO:0000259" key="13">
    <source>
        <dbReference type="Pfam" id="PF08263"/>
    </source>
</evidence>
<dbReference type="Proteomes" id="UP000228380">
    <property type="component" value="Chromosome 5"/>
</dbReference>
<evidence type="ECO:0000256" key="10">
    <source>
        <dbReference type="ARBA" id="ARBA00023180"/>
    </source>
</evidence>
<evidence type="ECO:0000313" key="15">
    <source>
        <dbReference type="RefSeq" id="XP_008803295.2"/>
    </source>
</evidence>
<feature type="signal peptide" evidence="12">
    <location>
        <begin position="1"/>
        <end position="24"/>
    </location>
</feature>
<dbReference type="Pfam" id="PF13855">
    <property type="entry name" value="LRR_8"/>
    <property type="match status" value="2"/>
</dbReference>
<dbReference type="SUPFAM" id="SSF52047">
    <property type="entry name" value="RNI-like"/>
    <property type="match status" value="1"/>
</dbReference>
<dbReference type="PRINTS" id="PR00019">
    <property type="entry name" value="LEURICHRPT"/>
</dbReference>
<keyword evidence="7" id="KW-0677">Repeat</keyword>
<dbReference type="AlphaFoldDB" id="A0A8B7CPC8"/>
<dbReference type="InterPro" id="IPR003591">
    <property type="entry name" value="Leu-rich_rpt_typical-subtyp"/>
</dbReference>
<evidence type="ECO:0000256" key="7">
    <source>
        <dbReference type="ARBA" id="ARBA00022737"/>
    </source>
</evidence>
<protein>
    <submittedName>
        <fullName evidence="15">Receptor-like protein EIX2</fullName>
    </submittedName>
</protein>
<evidence type="ECO:0000256" key="1">
    <source>
        <dbReference type="ARBA" id="ARBA00004251"/>
    </source>
</evidence>
<comment type="subcellular location">
    <subcellularLocation>
        <location evidence="1">Cell membrane</location>
        <topology evidence="1">Single-pass type I membrane protein</topology>
    </subcellularLocation>
</comment>
<dbReference type="Pfam" id="PF00560">
    <property type="entry name" value="LRR_1"/>
    <property type="match status" value="9"/>
</dbReference>
<dbReference type="InterPro" id="IPR001611">
    <property type="entry name" value="Leu-rich_rpt"/>
</dbReference>
<evidence type="ECO:0000256" key="11">
    <source>
        <dbReference type="SAM" id="Phobius"/>
    </source>
</evidence>
<dbReference type="GeneID" id="103716884"/>
<dbReference type="Gene3D" id="3.80.10.10">
    <property type="entry name" value="Ribonuclease Inhibitor"/>
    <property type="match status" value="3"/>
</dbReference>
<keyword evidence="5 11" id="KW-0812">Transmembrane</keyword>
<reference evidence="14" key="1">
    <citation type="journal article" date="2019" name="Nat. Commun.">
        <title>Genome-wide association mapping of date palm fruit traits.</title>
        <authorList>
            <person name="Hazzouri K.M."/>
            <person name="Gros-Balthazard M."/>
            <person name="Flowers J.M."/>
            <person name="Copetti D."/>
            <person name="Lemansour A."/>
            <person name="Lebrun M."/>
            <person name="Masmoudi K."/>
            <person name="Ferrand S."/>
            <person name="Dhar M.I."/>
            <person name="Fresquez Z.A."/>
            <person name="Rosas U."/>
            <person name="Zhang J."/>
            <person name="Talag J."/>
            <person name="Lee S."/>
            <person name="Kudrna D."/>
            <person name="Powell R.F."/>
            <person name="Leitch I.J."/>
            <person name="Krueger R.R."/>
            <person name="Wing R.A."/>
            <person name="Amiri K.M.A."/>
            <person name="Purugganan M.D."/>
        </authorList>
    </citation>
    <scope>NUCLEOTIDE SEQUENCE [LARGE SCALE GENOMIC DNA]</scope>
    <source>
        <strain evidence="14">cv. Khalas</strain>
    </source>
</reference>
<organism evidence="14 15">
    <name type="scientific">Phoenix dactylifera</name>
    <name type="common">Date palm</name>
    <dbReference type="NCBI Taxonomy" id="42345"/>
    <lineage>
        <taxon>Eukaryota</taxon>
        <taxon>Viridiplantae</taxon>
        <taxon>Streptophyta</taxon>
        <taxon>Embryophyta</taxon>
        <taxon>Tracheophyta</taxon>
        <taxon>Spermatophyta</taxon>
        <taxon>Magnoliopsida</taxon>
        <taxon>Liliopsida</taxon>
        <taxon>Arecaceae</taxon>
        <taxon>Coryphoideae</taxon>
        <taxon>Phoeniceae</taxon>
        <taxon>Phoenix</taxon>
    </lineage>
</organism>
<keyword evidence="6 12" id="KW-0732">Signal</keyword>
<dbReference type="FunFam" id="3.80.10.10:FF:000383">
    <property type="entry name" value="Leucine-rich repeat receptor protein kinase EMS1"/>
    <property type="match status" value="1"/>
</dbReference>
<dbReference type="OrthoDB" id="749832at2759"/>
<evidence type="ECO:0000256" key="5">
    <source>
        <dbReference type="ARBA" id="ARBA00022692"/>
    </source>
</evidence>
<dbReference type="InterPro" id="IPR013210">
    <property type="entry name" value="LRR_N_plant-typ"/>
</dbReference>
<evidence type="ECO:0000256" key="9">
    <source>
        <dbReference type="ARBA" id="ARBA00023136"/>
    </source>
</evidence>
<accession>A0A8B7CPC8</accession>
<dbReference type="GO" id="GO:0005886">
    <property type="term" value="C:plasma membrane"/>
    <property type="evidence" value="ECO:0007669"/>
    <property type="project" value="UniProtKB-SubCell"/>
</dbReference>
<comment type="similarity">
    <text evidence="2">Belongs to the RLP family.</text>
</comment>
<keyword evidence="4" id="KW-0433">Leucine-rich repeat</keyword>
<evidence type="ECO:0000256" key="3">
    <source>
        <dbReference type="ARBA" id="ARBA00022475"/>
    </source>
</evidence>
<keyword evidence="10" id="KW-0325">Glycoprotein</keyword>